<dbReference type="InterPro" id="IPR036390">
    <property type="entry name" value="WH_DNA-bd_sf"/>
</dbReference>
<evidence type="ECO:0000259" key="4">
    <source>
        <dbReference type="PROSITE" id="PS51118"/>
    </source>
</evidence>
<dbReference type="SUPFAM" id="SSF46785">
    <property type="entry name" value="Winged helix' DNA-binding domain"/>
    <property type="match status" value="1"/>
</dbReference>
<dbReference type="RefSeq" id="WP_097154687.1">
    <property type="nucleotide sequence ID" value="NZ_OBEL01000004.1"/>
</dbReference>
<dbReference type="EMBL" id="OBEL01000004">
    <property type="protein sequence ID" value="SNZ20330.1"/>
    <property type="molecule type" value="Genomic_DNA"/>
</dbReference>
<dbReference type="Pfam" id="PF01638">
    <property type="entry name" value="HxlR"/>
    <property type="match status" value="1"/>
</dbReference>
<dbReference type="GO" id="GO:0003677">
    <property type="term" value="F:DNA binding"/>
    <property type="evidence" value="ECO:0007669"/>
    <property type="project" value="UniProtKB-KW"/>
</dbReference>
<dbReference type="PANTHER" id="PTHR33204">
    <property type="entry name" value="TRANSCRIPTIONAL REGULATOR, MARR FAMILY"/>
    <property type="match status" value="1"/>
</dbReference>
<dbReference type="PANTHER" id="PTHR33204:SF18">
    <property type="entry name" value="TRANSCRIPTIONAL REGULATORY PROTEIN"/>
    <property type="match status" value="1"/>
</dbReference>
<keyword evidence="6" id="KW-1185">Reference proteome</keyword>
<sequence>MSQPDHDFRSRCSIARTLDILGDKWTILVIRDLMWHGKHSFKDLQSSEENMPTNLLAQRLKKLMKWGLVYREVYQEKPVRYHYYLTEQGRGLEPILLQIMDWGHHNLGGGFYDPIKGFTVNPAKDLDAGPN</sequence>
<dbReference type="OrthoDB" id="9782219at2"/>
<evidence type="ECO:0000256" key="2">
    <source>
        <dbReference type="ARBA" id="ARBA00023125"/>
    </source>
</evidence>
<keyword evidence="1" id="KW-0805">Transcription regulation</keyword>
<dbReference type="PROSITE" id="PS51118">
    <property type="entry name" value="HTH_HXLR"/>
    <property type="match status" value="1"/>
</dbReference>
<reference evidence="5 6" key="1">
    <citation type="submission" date="2017-09" db="EMBL/GenBank/DDBJ databases">
        <authorList>
            <person name="Ehlers B."/>
            <person name="Leendertz F.H."/>
        </authorList>
    </citation>
    <scope>NUCLEOTIDE SEQUENCE [LARGE SCALE GENOMIC DNA]</scope>
    <source>
        <strain evidence="5 6">DSM 18289</strain>
    </source>
</reference>
<dbReference type="AlphaFoldDB" id="A0A285PF24"/>
<gene>
    <name evidence="5" type="ORF">SAMN06265368_3433</name>
</gene>
<name>A0A285PF24_9HYPH</name>
<evidence type="ECO:0000313" key="5">
    <source>
        <dbReference type="EMBL" id="SNZ20330.1"/>
    </source>
</evidence>
<evidence type="ECO:0000313" key="6">
    <source>
        <dbReference type="Proteomes" id="UP000219439"/>
    </source>
</evidence>
<evidence type="ECO:0000256" key="1">
    <source>
        <dbReference type="ARBA" id="ARBA00023015"/>
    </source>
</evidence>
<keyword evidence="3" id="KW-0804">Transcription</keyword>
<dbReference type="InterPro" id="IPR036388">
    <property type="entry name" value="WH-like_DNA-bd_sf"/>
</dbReference>
<protein>
    <submittedName>
        <fullName evidence="5">Transcriptional regulator, HxlR family</fullName>
    </submittedName>
</protein>
<feature type="domain" description="HTH hxlR-type" evidence="4">
    <location>
        <begin position="12"/>
        <end position="111"/>
    </location>
</feature>
<proteinExistence type="predicted"/>
<organism evidence="5 6">
    <name type="scientific">Cohaesibacter gelatinilyticus</name>
    <dbReference type="NCBI Taxonomy" id="372072"/>
    <lineage>
        <taxon>Bacteria</taxon>
        <taxon>Pseudomonadati</taxon>
        <taxon>Pseudomonadota</taxon>
        <taxon>Alphaproteobacteria</taxon>
        <taxon>Hyphomicrobiales</taxon>
        <taxon>Cohaesibacteraceae</taxon>
    </lineage>
</organism>
<keyword evidence="2" id="KW-0238">DNA-binding</keyword>
<evidence type="ECO:0000256" key="3">
    <source>
        <dbReference type="ARBA" id="ARBA00023163"/>
    </source>
</evidence>
<dbReference type="Proteomes" id="UP000219439">
    <property type="component" value="Unassembled WGS sequence"/>
</dbReference>
<accession>A0A285PF24</accession>
<dbReference type="Gene3D" id="1.10.10.10">
    <property type="entry name" value="Winged helix-like DNA-binding domain superfamily/Winged helix DNA-binding domain"/>
    <property type="match status" value="1"/>
</dbReference>
<dbReference type="InterPro" id="IPR002577">
    <property type="entry name" value="HTH_HxlR"/>
</dbReference>